<proteinExistence type="predicted"/>
<reference evidence="1 2" key="1">
    <citation type="journal article" date="2016" name="Nat. Commun.">
        <title>Thousands of microbial genomes shed light on interconnected biogeochemical processes in an aquifer system.</title>
        <authorList>
            <person name="Anantharaman K."/>
            <person name="Brown C.T."/>
            <person name="Hug L.A."/>
            <person name="Sharon I."/>
            <person name="Castelle C.J."/>
            <person name="Probst A.J."/>
            <person name="Thomas B.C."/>
            <person name="Singh A."/>
            <person name="Wilkins M.J."/>
            <person name="Karaoz U."/>
            <person name="Brodie E.L."/>
            <person name="Williams K.H."/>
            <person name="Hubbard S.S."/>
            <person name="Banfield J.F."/>
        </authorList>
    </citation>
    <scope>NUCLEOTIDE SEQUENCE [LARGE SCALE GENOMIC DNA]</scope>
</reference>
<comment type="caution">
    <text evidence="1">The sequence shown here is derived from an EMBL/GenBank/DDBJ whole genome shotgun (WGS) entry which is preliminary data.</text>
</comment>
<evidence type="ECO:0000313" key="1">
    <source>
        <dbReference type="EMBL" id="OGN07884.1"/>
    </source>
</evidence>
<dbReference type="EMBL" id="MGJO01000062">
    <property type="protein sequence ID" value="OGN07884.1"/>
    <property type="molecule type" value="Genomic_DNA"/>
</dbReference>
<gene>
    <name evidence="1" type="ORF">A3C61_03045</name>
</gene>
<dbReference type="Proteomes" id="UP000178908">
    <property type="component" value="Unassembled WGS sequence"/>
</dbReference>
<accession>A0A1F8F414</accession>
<dbReference type="AlphaFoldDB" id="A0A1F8F414"/>
<organism evidence="1 2">
    <name type="scientific">Candidatus Yanofskybacteria bacterium RIFCSPHIGHO2_02_FULL_39_10</name>
    <dbReference type="NCBI Taxonomy" id="1802674"/>
    <lineage>
        <taxon>Bacteria</taxon>
        <taxon>Candidatus Yanofskyibacteriota</taxon>
    </lineage>
</organism>
<sequence>MGWVSELTPSLSVGFGREDWRSTEDGLGLCERRLSTIFDIAVCGGRNKIRLMPGSRTSERFFGR</sequence>
<protein>
    <submittedName>
        <fullName evidence="1">Uncharacterized protein</fullName>
    </submittedName>
</protein>
<name>A0A1F8F414_9BACT</name>
<evidence type="ECO:0000313" key="2">
    <source>
        <dbReference type="Proteomes" id="UP000178908"/>
    </source>
</evidence>